<protein>
    <submittedName>
        <fullName evidence="2">4963_t:CDS:1</fullName>
    </submittedName>
</protein>
<name>A0A9N9DAF7_FUNMO</name>
<comment type="caution">
    <text evidence="2">The sequence shown here is derived from an EMBL/GenBank/DDBJ whole genome shotgun (WGS) entry which is preliminary data.</text>
</comment>
<dbReference type="GO" id="GO:0006302">
    <property type="term" value="P:double-strand break repair"/>
    <property type="evidence" value="ECO:0007669"/>
    <property type="project" value="UniProtKB-ARBA"/>
</dbReference>
<sequence length="203" mass="22949">MSSLSRIFIPDYDHKRFNEIADANPQYRMSLIEGRLEISMPVSAYTGQRQARIIMQVGIWRAANSDLVGHFGSCMGDFTLSNSDILSPDASIVLSPRFSNVINIWYALSDVDRNKANPPVAPNYIVELRSENYSPQEVHRKMLRWINGGEGVSIDPFTNPPKARIYTYDAVVNGVVWQELLNPQMIASQVLTGFVMNIREILQ</sequence>
<feature type="domain" description="Putative restriction endonuclease" evidence="1">
    <location>
        <begin position="17"/>
        <end position="146"/>
    </location>
</feature>
<evidence type="ECO:0000313" key="3">
    <source>
        <dbReference type="Proteomes" id="UP000789375"/>
    </source>
</evidence>
<keyword evidence="3" id="KW-1185">Reference proteome</keyword>
<evidence type="ECO:0000259" key="1">
    <source>
        <dbReference type="Pfam" id="PF05685"/>
    </source>
</evidence>
<dbReference type="AlphaFoldDB" id="A0A9N9DAF7"/>
<proteinExistence type="predicted"/>
<dbReference type="EMBL" id="CAJVPP010003396">
    <property type="protein sequence ID" value="CAG8628369.1"/>
    <property type="molecule type" value="Genomic_DNA"/>
</dbReference>
<dbReference type="Proteomes" id="UP000789375">
    <property type="component" value="Unassembled WGS sequence"/>
</dbReference>
<dbReference type="InterPro" id="IPR011335">
    <property type="entry name" value="Restrct_endonuc-II-like"/>
</dbReference>
<dbReference type="Pfam" id="PF05685">
    <property type="entry name" value="Uma2"/>
    <property type="match status" value="1"/>
</dbReference>
<evidence type="ECO:0000313" key="2">
    <source>
        <dbReference type="EMBL" id="CAG8628369.1"/>
    </source>
</evidence>
<gene>
    <name evidence="2" type="ORF">FMOSSE_LOCUS10353</name>
</gene>
<accession>A0A9N9DAF7</accession>
<organism evidence="2 3">
    <name type="scientific">Funneliformis mosseae</name>
    <name type="common">Endomycorrhizal fungus</name>
    <name type="synonym">Glomus mosseae</name>
    <dbReference type="NCBI Taxonomy" id="27381"/>
    <lineage>
        <taxon>Eukaryota</taxon>
        <taxon>Fungi</taxon>
        <taxon>Fungi incertae sedis</taxon>
        <taxon>Mucoromycota</taxon>
        <taxon>Glomeromycotina</taxon>
        <taxon>Glomeromycetes</taxon>
        <taxon>Glomerales</taxon>
        <taxon>Glomeraceae</taxon>
        <taxon>Funneliformis</taxon>
    </lineage>
</organism>
<dbReference type="CDD" id="cd06260">
    <property type="entry name" value="DUF820-like"/>
    <property type="match status" value="1"/>
</dbReference>
<dbReference type="InterPro" id="IPR012296">
    <property type="entry name" value="Nuclease_put_TT1808"/>
</dbReference>
<dbReference type="Gene3D" id="3.90.1570.10">
    <property type="entry name" value="tt1808, chain A"/>
    <property type="match status" value="1"/>
</dbReference>
<dbReference type="InterPro" id="IPR008538">
    <property type="entry name" value="Uma2"/>
</dbReference>
<dbReference type="SUPFAM" id="SSF52980">
    <property type="entry name" value="Restriction endonuclease-like"/>
    <property type="match status" value="1"/>
</dbReference>
<reference evidence="2" key="1">
    <citation type="submission" date="2021-06" db="EMBL/GenBank/DDBJ databases">
        <authorList>
            <person name="Kallberg Y."/>
            <person name="Tangrot J."/>
            <person name="Rosling A."/>
        </authorList>
    </citation>
    <scope>NUCLEOTIDE SEQUENCE</scope>
    <source>
        <strain evidence="2">87-6 pot B 2015</strain>
    </source>
</reference>